<sequence>MRFRQSLYRWGLLLAWLSLVISVFPTSLQASNHTETRLSGQYESAFSGTTIWLRICGNGPKYRFRSTRIHDNAILWDQTYDVAVNGCTPFAYRSIIGAQTGEEFRFYSMVLDQPVNDADFLQRARRHVCYVNNGATGSISCHQEVVSAPQAAIETPTHNQGLTDSVTIRGWFVDLAAVANSGINQVSITLINQEASYTLGNATYGLARPDIATQLGDSRFTNAGYELTFDTRAYPNGSYTLQVAGYSTMNNSWMQIEQPIVIDNNYPPHQPPLQTPNNGAILNDYAVNFSWLDAGDPDNRPWPYREFMLKVTNSDQSWEHITDWQTATSAQLNLPYDGTYQWQVQARDGHLLSGWSNPWHLTIDQQTNVVHSDTMLTGRAEWDGTTIFLKVCGQGSKYRFRSVDVDTSTVLWDRTYTGLTGCSPNYRAVINGQIGQQFRFNSSVFNGNIADGDFLARARQDTCMIVGRGIIDCQQGATPPVAAIHEATQIQAVVEHQATTVKSSVCGQGRYYRIRAELLEPQRQLVDHTASLFERCSTPESVAARLQPGTTFRLYSTVINQALTDQEFMANARRDSCRVDGLGQIRCLSGNLPPASLEQQDSYTTTSRLPGFDTCAAPALATMRIWSRHSPYRNIGIYIGGSARACAQPNLTADWVNQTSQLGWNFMPIWVGPQAPCSNFRSRMSAEPSAARNQGIAEANAALNAAQQLGLTNLAKAKGIIYYDLEAYPTNNPSCRAAVRAFIDGWVSQLQARANKAGVYGSACGSAASDWAQNSYKPDAVWIAAWNRPSYDAQMGVTNLPCVANHLWPNQQRIRQYTGGHRETWGGVTLNIDVNALDGIVATAQANYATLNHKHKLQSEPSITLIQDPFELRSIRLVAPNQGWIIRNQQLQWTDDNARTWRTITPAWSNQIIHQVAFSDSVHGWIVSSPNPDDSAGAINLWQTADAGQTWQTHVITTINDLVSQGMPTLHDLTMLDRNQGWMTLKYASSSNFSYGVLLKTSDAGTTWQAYPLPVAGTVTMVDASQGWLIAHPTNAQLYRTIDGGVTWQPHSSIGTVEPQAQLYIAEIKQLDTGELALVVIETTDQKHTISLRISSDAGLTWHGTQSMTLDQPFDSIDQLPIEIVSAQQWLIGAPVLANSLPAQLYDLDFIDQDHGWAYTRNGECDGLRCAVETELWTSQDGGLTWELIDLPAQHVYLPTILR</sequence>
<dbReference type="SUPFAM" id="SSF49265">
    <property type="entry name" value="Fibronectin type III"/>
    <property type="match status" value="1"/>
</dbReference>
<dbReference type="Gene3D" id="3.20.20.80">
    <property type="entry name" value="Glycosidases"/>
    <property type="match status" value="1"/>
</dbReference>
<evidence type="ECO:0000259" key="1">
    <source>
        <dbReference type="Pfam" id="PF08924"/>
    </source>
</evidence>
<dbReference type="CDD" id="cd15482">
    <property type="entry name" value="Sialidase_non-viral"/>
    <property type="match status" value="1"/>
</dbReference>
<feature type="domain" description="Rv2525c-like glycoside hydrolase-like" evidence="1">
    <location>
        <begin position="627"/>
        <end position="836"/>
    </location>
</feature>
<keyword evidence="3" id="KW-1185">Reference proteome</keyword>
<dbReference type="InterPro" id="IPR017853">
    <property type="entry name" value="GH"/>
</dbReference>
<accession>A0ABP9X484</accession>
<dbReference type="EMBL" id="BAABRU010000016">
    <property type="protein sequence ID" value="GAA5530221.1"/>
    <property type="molecule type" value="Genomic_DNA"/>
</dbReference>
<dbReference type="InterPro" id="IPR013783">
    <property type="entry name" value="Ig-like_fold"/>
</dbReference>
<dbReference type="Pfam" id="PF08924">
    <property type="entry name" value="Rv2525c_GlyHyd-like"/>
    <property type="match status" value="1"/>
</dbReference>
<dbReference type="RefSeq" id="WP_345723817.1">
    <property type="nucleotide sequence ID" value="NZ_BAABRU010000016.1"/>
</dbReference>
<organism evidence="2 3">
    <name type="scientific">Herpetosiphon gulosus</name>
    <dbReference type="NCBI Taxonomy" id="1973496"/>
    <lineage>
        <taxon>Bacteria</taxon>
        <taxon>Bacillati</taxon>
        <taxon>Chloroflexota</taxon>
        <taxon>Chloroflexia</taxon>
        <taxon>Herpetosiphonales</taxon>
        <taxon>Herpetosiphonaceae</taxon>
        <taxon>Herpetosiphon</taxon>
    </lineage>
</organism>
<dbReference type="InterPro" id="IPR036116">
    <property type="entry name" value="FN3_sf"/>
</dbReference>
<dbReference type="SUPFAM" id="SSF50939">
    <property type="entry name" value="Sialidases"/>
    <property type="match status" value="1"/>
</dbReference>
<dbReference type="InterPro" id="IPR036278">
    <property type="entry name" value="Sialidase_sf"/>
</dbReference>
<dbReference type="InterPro" id="IPR015943">
    <property type="entry name" value="WD40/YVTN_repeat-like_dom_sf"/>
</dbReference>
<gene>
    <name evidence="2" type="ORF">Hgul01_04039</name>
</gene>
<name>A0ABP9X484_9CHLR</name>
<dbReference type="Gene3D" id="2.60.40.10">
    <property type="entry name" value="Immunoglobulins"/>
    <property type="match status" value="1"/>
</dbReference>
<dbReference type="Proteomes" id="UP001428290">
    <property type="component" value="Unassembled WGS sequence"/>
</dbReference>
<dbReference type="InterPro" id="IPR015020">
    <property type="entry name" value="Rv2525c-like_Glyco_Hydro-like"/>
</dbReference>
<reference evidence="2 3" key="1">
    <citation type="submission" date="2024-02" db="EMBL/GenBank/DDBJ databases">
        <title>Herpetosiphon gulosus NBRC 112829.</title>
        <authorList>
            <person name="Ichikawa N."/>
            <person name="Katano-Makiyama Y."/>
            <person name="Hidaka K."/>
        </authorList>
    </citation>
    <scope>NUCLEOTIDE SEQUENCE [LARGE SCALE GENOMIC DNA]</scope>
    <source>
        <strain evidence="2 3">NBRC 112829</strain>
    </source>
</reference>
<evidence type="ECO:0000313" key="2">
    <source>
        <dbReference type="EMBL" id="GAA5530221.1"/>
    </source>
</evidence>
<dbReference type="SUPFAM" id="SSF110296">
    <property type="entry name" value="Oligoxyloglucan reducing end-specific cellobiohydrolase"/>
    <property type="match status" value="1"/>
</dbReference>
<protein>
    <recommendedName>
        <fullName evidence="1">Rv2525c-like glycoside hydrolase-like domain-containing protein</fullName>
    </recommendedName>
</protein>
<dbReference type="SUPFAM" id="SSF51445">
    <property type="entry name" value="(Trans)glycosidases"/>
    <property type="match status" value="1"/>
</dbReference>
<evidence type="ECO:0000313" key="3">
    <source>
        <dbReference type="Proteomes" id="UP001428290"/>
    </source>
</evidence>
<dbReference type="Gene3D" id="2.130.10.10">
    <property type="entry name" value="YVTN repeat-like/Quinoprotein amine dehydrogenase"/>
    <property type="match status" value="1"/>
</dbReference>
<comment type="caution">
    <text evidence="2">The sequence shown here is derived from an EMBL/GenBank/DDBJ whole genome shotgun (WGS) entry which is preliminary data.</text>
</comment>
<proteinExistence type="predicted"/>